<reference evidence="2" key="1">
    <citation type="submission" date="2023-03" db="EMBL/GenBank/DDBJ databases">
        <title>Massive genome expansion in bonnet fungi (Mycena s.s.) driven by repeated elements and novel gene families across ecological guilds.</title>
        <authorList>
            <consortium name="Lawrence Berkeley National Laboratory"/>
            <person name="Harder C.B."/>
            <person name="Miyauchi S."/>
            <person name="Viragh M."/>
            <person name="Kuo A."/>
            <person name="Thoen E."/>
            <person name="Andreopoulos B."/>
            <person name="Lu D."/>
            <person name="Skrede I."/>
            <person name="Drula E."/>
            <person name="Henrissat B."/>
            <person name="Morin E."/>
            <person name="Kohler A."/>
            <person name="Barry K."/>
            <person name="LaButti K."/>
            <person name="Morin E."/>
            <person name="Salamov A."/>
            <person name="Lipzen A."/>
            <person name="Mereny Z."/>
            <person name="Hegedus B."/>
            <person name="Baldrian P."/>
            <person name="Stursova M."/>
            <person name="Weitz H."/>
            <person name="Taylor A."/>
            <person name="Grigoriev I.V."/>
            <person name="Nagy L.G."/>
            <person name="Martin F."/>
            <person name="Kauserud H."/>
        </authorList>
    </citation>
    <scope>NUCLEOTIDE SEQUENCE</scope>
    <source>
        <strain evidence="2">CBHHK188m</strain>
    </source>
</reference>
<sequence length="329" mass="36022">MAIIGAVAQSLARGPTGQASVPEDDSLQAWNIAFNILSALGFFLLTTVFLTALCSSRVKRVSTWYTYIVAWMVFCVPPFLIIGHQTPLDPPPSFAACVVDSALMYASRPFAAFATLALLLHLYLNVSTRLRNGQVRPEFVLALIVIPPISYLGMLLYTLLLGIHAPDQVQPEPQGFYCHISSTTPAIVGAALVVFGTTAALLVEVLTVILLWRNWCAFRALQRRDEHAVSLSIIIRISVFGTFPVIGLILSFTTYTPNLLDRIFPVYNIILALLPVAAGLIFGSQMDLIKVWMFWRAHEAPLKTEFGPTTSAGSGVPFFSSQTTTMDIN</sequence>
<accession>A0AAD7JJX9</accession>
<dbReference type="Proteomes" id="UP001215280">
    <property type="component" value="Unassembled WGS sequence"/>
</dbReference>
<comment type="caution">
    <text evidence="2">The sequence shown here is derived from an EMBL/GenBank/DDBJ whole genome shotgun (WGS) entry which is preliminary data.</text>
</comment>
<keyword evidence="1" id="KW-0472">Membrane</keyword>
<evidence type="ECO:0000256" key="1">
    <source>
        <dbReference type="SAM" id="Phobius"/>
    </source>
</evidence>
<protein>
    <submittedName>
        <fullName evidence="2">Uncharacterized protein</fullName>
    </submittedName>
</protein>
<evidence type="ECO:0000313" key="3">
    <source>
        <dbReference type="Proteomes" id="UP001215280"/>
    </source>
</evidence>
<feature type="transmembrane region" description="Helical" evidence="1">
    <location>
        <begin position="29"/>
        <end position="52"/>
    </location>
</feature>
<feature type="transmembrane region" description="Helical" evidence="1">
    <location>
        <begin position="110"/>
        <end position="127"/>
    </location>
</feature>
<keyword evidence="1" id="KW-1133">Transmembrane helix</keyword>
<feature type="transmembrane region" description="Helical" evidence="1">
    <location>
        <begin position="264"/>
        <end position="283"/>
    </location>
</feature>
<proteinExistence type="predicted"/>
<evidence type="ECO:0000313" key="2">
    <source>
        <dbReference type="EMBL" id="KAJ7766393.1"/>
    </source>
</evidence>
<dbReference type="EMBL" id="JARJLG010000033">
    <property type="protein sequence ID" value="KAJ7766393.1"/>
    <property type="molecule type" value="Genomic_DNA"/>
</dbReference>
<name>A0AAD7JJX9_9AGAR</name>
<gene>
    <name evidence="2" type="ORF">DFH07DRAFT_352700</name>
</gene>
<organism evidence="2 3">
    <name type="scientific">Mycena maculata</name>
    <dbReference type="NCBI Taxonomy" id="230809"/>
    <lineage>
        <taxon>Eukaryota</taxon>
        <taxon>Fungi</taxon>
        <taxon>Dikarya</taxon>
        <taxon>Basidiomycota</taxon>
        <taxon>Agaricomycotina</taxon>
        <taxon>Agaricomycetes</taxon>
        <taxon>Agaricomycetidae</taxon>
        <taxon>Agaricales</taxon>
        <taxon>Marasmiineae</taxon>
        <taxon>Mycenaceae</taxon>
        <taxon>Mycena</taxon>
    </lineage>
</organism>
<feature type="transmembrane region" description="Helical" evidence="1">
    <location>
        <begin position="139"/>
        <end position="166"/>
    </location>
</feature>
<keyword evidence="3" id="KW-1185">Reference proteome</keyword>
<feature type="transmembrane region" description="Helical" evidence="1">
    <location>
        <begin position="233"/>
        <end position="252"/>
    </location>
</feature>
<dbReference type="AlphaFoldDB" id="A0AAD7JJX9"/>
<keyword evidence="1" id="KW-0812">Transmembrane</keyword>
<feature type="transmembrane region" description="Helical" evidence="1">
    <location>
        <begin position="64"/>
        <end position="83"/>
    </location>
</feature>
<feature type="transmembrane region" description="Helical" evidence="1">
    <location>
        <begin position="186"/>
        <end position="212"/>
    </location>
</feature>